<sequence>MDDLSALIPQPDQMQAALAELAECNALTAGWGLSLSPVQMRMLAECRRSALRDTGRVEFGGGVLKQLVRAFCASPYLDQENYADTLAQLQALFYHFKQESHDRIPDDELIAAMAQCFDGRAQGALDALAGLTPEELCVPDREARWEPAP</sequence>
<dbReference type="Pfam" id="PF19848">
    <property type="entry name" value="DUF6323"/>
    <property type="match status" value="1"/>
</dbReference>
<dbReference type="AlphaFoldDB" id="A0A8J6J8V3"/>
<keyword evidence="2" id="KW-1185">Reference proteome</keyword>
<reference evidence="1" key="1">
    <citation type="submission" date="2020-08" db="EMBL/GenBank/DDBJ databases">
        <title>Genome public.</title>
        <authorList>
            <person name="Liu C."/>
            <person name="Sun Q."/>
        </authorList>
    </citation>
    <scope>NUCLEOTIDE SEQUENCE</scope>
    <source>
        <strain evidence="1">NSJ-51</strain>
    </source>
</reference>
<proteinExistence type="predicted"/>
<dbReference type="Proteomes" id="UP000661435">
    <property type="component" value="Unassembled WGS sequence"/>
</dbReference>
<dbReference type="EMBL" id="JACOPP010000028">
    <property type="protein sequence ID" value="MBC5734896.1"/>
    <property type="molecule type" value="Genomic_DNA"/>
</dbReference>
<protein>
    <submittedName>
        <fullName evidence="1">Uncharacterized protein</fullName>
    </submittedName>
</protein>
<evidence type="ECO:0000313" key="1">
    <source>
        <dbReference type="EMBL" id="MBC5734896.1"/>
    </source>
</evidence>
<gene>
    <name evidence="1" type="ORF">H8S57_14350</name>
</gene>
<accession>A0A8J6J8V3</accession>
<name>A0A8J6J8V3_9FIRM</name>
<dbReference type="InterPro" id="IPR046286">
    <property type="entry name" value="DUF6323"/>
</dbReference>
<organism evidence="1 2">
    <name type="scientific">Lawsonibacter hominis</name>
    <dbReference type="NCBI Taxonomy" id="2763053"/>
    <lineage>
        <taxon>Bacteria</taxon>
        <taxon>Bacillati</taxon>
        <taxon>Bacillota</taxon>
        <taxon>Clostridia</taxon>
        <taxon>Eubacteriales</taxon>
        <taxon>Oscillospiraceae</taxon>
        <taxon>Lawsonibacter</taxon>
    </lineage>
</organism>
<comment type="caution">
    <text evidence="1">The sequence shown here is derived from an EMBL/GenBank/DDBJ whole genome shotgun (WGS) entry which is preliminary data.</text>
</comment>
<dbReference type="RefSeq" id="WP_186908714.1">
    <property type="nucleotide sequence ID" value="NZ_JACOPP010000028.1"/>
</dbReference>
<evidence type="ECO:0000313" key="2">
    <source>
        <dbReference type="Proteomes" id="UP000661435"/>
    </source>
</evidence>